<reference evidence="1 2" key="2">
    <citation type="journal article" date="2021" name="Int. J. Syst. Evol. Microbiol.">
        <title>Isolation and Polyphasic Characterization of Desulfuromonas versatilis sp. Nov., an Electrogenic Bacteria Capable of Versatile Metabolism Isolated from a Graphene Oxide-Reducing Enrichment Culture.</title>
        <authorList>
            <person name="Xie L."/>
            <person name="Yoshida N."/>
            <person name="Ishii S."/>
            <person name="Meng L."/>
        </authorList>
    </citation>
    <scope>NUCLEOTIDE SEQUENCE [LARGE SCALE GENOMIC DNA]</scope>
    <source>
        <strain evidence="1 2">NIT-T3</strain>
    </source>
</reference>
<gene>
    <name evidence="1" type="ORF">DESUT3_02460</name>
</gene>
<evidence type="ECO:0008006" key="3">
    <source>
        <dbReference type="Google" id="ProtNLM"/>
    </source>
</evidence>
<name>A0ABM8HRT3_9BACT</name>
<dbReference type="Proteomes" id="UP001319827">
    <property type="component" value="Chromosome"/>
</dbReference>
<reference evidence="1 2" key="1">
    <citation type="journal article" date="2016" name="C (Basel)">
        <title>Selective Growth of and Electricity Production by Marine Exoelectrogenic Bacteria in Self-Aggregated Hydrogel of Microbially Reduced Graphene Oxide.</title>
        <authorList>
            <person name="Yoshida N."/>
            <person name="Goto Y."/>
            <person name="Miyata Y."/>
        </authorList>
    </citation>
    <scope>NUCLEOTIDE SEQUENCE [LARGE SCALE GENOMIC DNA]</scope>
    <source>
        <strain evidence="1 2">NIT-T3</strain>
    </source>
</reference>
<protein>
    <recommendedName>
        <fullName evidence="3">Lipoprotein</fullName>
    </recommendedName>
</protein>
<organism evidence="1 2">
    <name type="scientific">Desulfuromonas versatilis</name>
    <dbReference type="NCBI Taxonomy" id="2802975"/>
    <lineage>
        <taxon>Bacteria</taxon>
        <taxon>Pseudomonadati</taxon>
        <taxon>Thermodesulfobacteriota</taxon>
        <taxon>Desulfuromonadia</taxon>
        <taxon>Desulfuromonadales</taxon>
        <taxon>Desulfuromonadaceae</taxon>
        <taxon>Desulfuromonas</taxon>
    </lineage>
</organism>
<keyword evidence="2" id="KW-1185">Reference proteome</keyword>
<proteinExistence type="predicted"/>
<accession>A0ABM8HRT3</accession>
<evidence type="ECO:0000313" key="2">
    <source>
        <dbReference type="Proteomes" id="UP001319827"/>
    </source>
</evidence>
<sequence length="264" mass="29100">MLGLGILLLAGCAATPYRYGGGPDSQATIWRDQPQVERGRPNLFLDTLGNIVSLPSKLLLFSTKVDNHHVSDETVAAIESYLQANELENVKVRVNQYAPGGEWIRLFKNRSMNIFWRATFGVVTTAFYTVLPGRVFGGDSFNPFTNTISLYSDHPAIALHEAGHAKDFAKREYRGLYASSRILPLVPLFHEAKATGDAVGYLRENELKEQETDSYKILYPAYCTYIGGEVLNWVPVSGGAYYLVQVGAVIPGHLVGRIKAASVD</sequence>
<dbReference type="EMBL" id="AP024355">
    <property type="protein sequence ID" value="BCR03177.1"/>
    <property type="molecule type" value="Genomic_DNA"/>
</dbReference>
<evidence type="ECO:0000313" key="1">
    <source>
        <dbReference type="EMBL" id="BCR03177.1"/>
    </source>
</evidence>